<dbReference type="EC" id="2.1.1.80" evidence="2"/>
<dbReference type="SUPFAM" id="SSF53335">
    <property type="entry name" value="S-adenosyl-L-methionine-dependent methyltransferases"/>
    <property type="match status" value="1"/>
</dbReference>
<evidence type="ECO:0000256" key="3">
    <source>
        <dbReference type="ARBA" id="ARBA00022603"/>
    </source>
</evidence>
<dbReference type="Gene3D" id="1.10.155.10">
    <property type="entry name" value="Chemotaxis receptor methyltransferase CheR, N-terminal domain"/>
    <property type="match status" value="1"/>
</dbReference>
<proteinExistence type="predicted"/>
<evidence type="ECO:0000313" key="7">
    <source>
        <dbReference type="EMBL" id="WRP13973.1"/>
    </source>
</evidence>
<evidence type="ECO:0000256" key="1">
    <source>
        <dbReference type="ARBA" id="ARBA00001541"/>
    </source>
</evidence>
<feature type="domain" description="CheR-type methyltransferase" evidence="6">
    <location>
        <begin position="12"/>
        <end position="268"/>
    </location>
</feature>
<keyword evidence="8" id="KW-1185">Reference proteome</keyword>
<dbReference type="PRINTS" id="PR00996">
    <property type="entry name" value="CHERMTFRASE"/>
</dbReference>
<dbReference type="SMART" id="SM00138">
    <property type="entry name" value="MeTrc"/>
    <property type="match status" value="1"/>
</dbReference>
<evidence type="ECO:0000313" key="8">
    <source>
        <dbReference type="Proteomes" id="UP001333102"/>
    </source>
</evidence>
<dbReference type="Proteomes" id="UP001333102">
    <property type="component" value="Chromosome"/>
</dbReference>
<dbReference type="PANTHER" id="PTHR24422">
    <property type="entry name" value="CHEMOTAXIS PROTEIN METHYLTRANSFERASE"/>
    <property type="match status" value="1"/>
</dbReference>
<name>A0ABZ1BMZ7_9FIRM</name>
<evidence type="ECO:0000259" key="6">
    <source>
        <dbReference type="PROSITE" id="PS50123"/>
    </source>
</evidence>
<dbReference type="Gene3D" id="3.40.50.150">
    <property type="entry name" value="Vaccinia Virus protein VP39"/>
    <property type="match status" value="1"/>
</dbReference>
<dbReference type="PROSITE" id="PS50123">
    <property type="entry name" value="CHER"/>
    <property type="match status" value="1"/>
</dbReference>
<dbReference type="InterPro" id="IPR022641">
    <property type="entry name" value="CheR_N"/>
</dbReference>
<reference evidence="8" key="1">
    <citation type="submission" date="2023-12" db="EMBL/GenBank/DDBJ databases">
        <title>Novel isolates from deep terrestrial aquifers shed light on the physiology and ecology of the class Limnochordia.</title>
        <authorList>
            <person name="Karnachuk O.V."/>
            <person name="Lukina A.P."/>
            <person name="Avakyan M.R."/>
            <person name="Kadnikov V."/>
            <person name="Begmatov S."/>
            <person name="Beletsky A.V."/>
            <person name="Mardanov A.V."/>
            <person name="Ravin N.V."/>
        </authorList>
    </citation>
    <scope>NUCLEOTIDE SEQUENCE [LARGE SCALE GENOMIC DNA]</scope>
    <source>
        <strain evidence="8">LN</strain>
    </source>
</reference>
<dbReference type="InterPro" id="IPR000780">
    <property type="entry name" value="CheR_MeTrfase"/>
</dbReference>
<gene>
    <name evidence="7" type="ORF">VLY81_11130</name>
</gene>
<protein>
    <recommendedName>
        <fullName evidence="2">protein-glutamate O-methyltransferase</fullName>
        <ecNumber evidence="2">2.1.1.80</ecNumber>
    </recommendedName>
</protein>
<dbReference type="InterPro" id="IPR022642">
    <property type="entry name" value="CheR_C"/>
</dbReference>
<comment type="catalytic activity">
    <reaction evidence="1">
        <text>L-glutamyl-[protein] + S-adenosyl-L-methionine = [protein]-L-glutamate 5-O-methyl ester + S-adenosyl-L-homocysteine</text>
        <dbReference type="Rhea" id="RHEA:24452"/>
        <dbReference type="Rhea" id="RHEA-COMP:10208"/>
        <dbReference type="Rhea" id="RHEA-COMP:10311"/>
        <dbReference type="ChEBI" id="CHEBI:29973"/>
        <dbReference type="ChEBI" id="CHEBI:57856"/>
        <dbReference type="ChEBI" id="CHEBI:59789"/>
        <dbReference type="ChEBI" id="CHEBI:82795"/>
        <dbReference type="EC" id="2.1.1.80"/>
    </reaction>
</comment>
<dbReference type="InterPro" id="IPR029063">
    <property type="entry name" value="SAM-dependent_MTases_sf"/>
</dbReference>
<dbReference type="RefSeq" id="WP_324668246.1">
    <property type="nucleotide sequence ID" value="NZ_CP141614.1"/>
</dbReference>
<dbReference type="PANTHER" id="PTHR24422:SF19">
    <property type="entry name" value="CHEMOTAXIS PROTEIN METHYLTRANSFERASE"/>
    <property type="match status" value="1"/>
</dbReference>
<sequence>MTGTDRPAPSLEFQLFRRRLHERCGFDLGAYKTEQMERRTRQWMGRRGIATMAALMRLLERDERARSDFLDYLTINTSQFFRDPATWEALRSQVLPELLAAFGRLRIWSAGCSIGAEPYTLAILLHEMGQAGRHRITASDIDEEALARARAGEYHELHLVNVPDALRRRYFRRTPSGSWRIEPSIAAEVRLLRHDLLRDPYPTAQHLILCRHVLIYLTAEAQAQVVRGLSQALTAGGVLVVGGPEQIGGPSAYGLERLGHSLYRRHAAPV</sequence>
<keyword evidence="3" id="KW-0489">Methyltransferase</keyword>
<dbReference type="InterPro" id="IPR036804">
    <property type="entry name" value="CheR_N_sf"/>
</dbReference>
<dbReference type="EMBL" id="CP141614">
    <property type="protein sequence ID" value="WRP13973.1"/>
    <property type="molecule type" value="Genomic_DNA"/>
</dbReference>
<keyword evidence="5" id="KW-0949">S-adenosyl-L-methionine</keyword>
<dbReference type="Pfam" id="PF03705">
    <property type="entry name" value="CheR_N"/>
    <property type="match status" value="1"/>
</dbReference>
<dbReference type="SUPFAM" id="SSF47757">
    <property type="entry name" value="Chemotaxis receptor methyltransferase CheR, N-terminal domain"/>
    <property type="match status" value="1"/>
</dbReference>
<keyword evidence="4" id="KW-0808">Transferase</keyword>
<evidence type="ECO:0000256" key="4">
    <source>
        <dbReference type="ARBA" id="ARBA00022679"/>
    </source>
</evidence>
<dbReference type="Pfam" id="PF01739">
    <property type="entry name" value="CheR"/>
    <property type="match status" value="1"/>
</dbReference>
<evidence type="ECO:0000256" key="5">
    <source>
        <dbReference type="ARBA" id="ARBA00022691"/>
    </source>
</evidence>
<evidence type="ECO:0000256" key="2">
    <source>
        <dbReference type="ARBA" id="ARBA00012534"/>
    </source>
</evidence>
<dbReference type="InterPro" id="IPR050903">
    <property type="entry name" value="Bact_Chemotaxis_MeTrfase"/>
</dbReference>
<accession>A0ABZ1BMZ7</accession>
<organism evidence="7 8">
    <name type="scientific">Geochorda subterranea</name>
    <dbReference type="NCBI Taxonomy" id="3109564"/>
    <lineage>
        <taxon>Bacteria</taxon>
        <taxon>Bacillati</taxon>
        <taxon>Bacillota</taxon>
        <taxon>Limnochordia</taxon>
        <taxon>Limnochordales</taxon>
        <taxon>Geochordaceae</taxon>
        <taxon>Geochorda</taxon>
    </lineage>
</organism>